<gene>
    <name evidence="1" type="ORF">FA95DRAFT_107249</name>
</gene>
<comment type="caution">
    <text evidence="1">The sequence shown here is derived from an EMBL/GenBank/DDBJ whole genome shotgun (WGS) entry which is preliminary data.</text>
</comment>
<reference evidence="1" key="2">
    <citation type="journal article" date="2022" name="New Phytol.">
        <title>Evolutionary transition to the ectomycorrhizal habit in the genomes of a hyperdiverse lineage of mushroom-forming fungi.</title>
        <authorList>
            <person name="Looney B."/>
            <person name="Miyauchi S."/>
            <person name="Morin E."/>
            <person name="Drula E."/>
            <person name="Courty P.E."/>
            <person name="Kohler A."/>
            <person name="Kuo A."/>
            <person name="LaButti K."/>
            <person name="Pangilinan J."/>
            <person name="Lipzen A."/>
            <person name="Riley R."/>
            <person name="Andreopoulos W."/>
            <person name="He G."/>
            <person name="Johnson J."/>
            <person name="Nolan M."/>
            <person name="Tritt A."/>
            <person name="Barry K.W."/>
            <person name="Grigoriev I.V."/>
            <person name="Nagy L.G."/>
            <person name="Hibbett D."/>
            <person name="Henrissat B."/>
            <person name="Matheny P.B."/>
            <person name="Labbe J."/>
            <person name="Martin F.M."/>
        </authorList>
    </citation>
    <scope>NUCLEOTIDE SEQUENCE</scope>
    <source>
        <strain evidence="1">FP105234-sp</strain>
    </source>
</reference>
<protein>
    <submittedName>
        <fullName evidence="1">Uncharacterized protein</fullName>
    </submittedName>
</protein>
<dbReference type="Proteomes" id="UP000814033">
    <property type="component" value="Unassembled WGS sequence"/>
</dbReference>
<name>A0ACB8S6P5_9AGAM</name>
<evidence type="ECO:0000313" key="2">
    <source>
        <dbReference type="Proteomes" id="UP000814033"/>
    </source>
</evidence>
<keyword evidence="2" id="KW-1185">Reference proteome</keyword>
<dbReference type="EMBL" id="MU275848">
    <property type="protein sequence ID" value="KAI0051929.1"/>
    <property type="molecule type" value="Genomic_DNA"/>
</dbReference>
<evidence type="ECO:0000313" key="1">
    <source>
        <dbReference type="EMBL" id="KAI0051929.1"/>
    </source>
</evidence>
<proteinExistence type="predicted"/>
<organism evidence="1 2">
    <name type="scientific">Auriscalpium vulgare</name>
    <dbReference type="NCBI Taxonomy" id="40419"/>
    <lineage>
        <taxon>Eukaryota</taxon>
        <taxon>Fungi</taxon>
        <taxon>Dikarya</taxon>
        <taxon>Basidiomycota</taxon>
        <taxon>Agaricomycotina</taxon>
        <taxon>Agaricomycetes</taxon>
        <taxon>Russulales</taxon>
        <taxon>Auriscalpiaceae</taxon>
        <taxon>Auriscalpium</taxon>
    </lineage>
</organism>
<sequence>MRTEPAAEDHHLSSLLPTPSGHLMATELPLDVQFLIIEWVFRSSQWRILVDYATLHACALVCRAWTPTAQRLLFRRLRCINFDDHQCNIQLVVNTLSIRPHLVAHVRYIQVSWPSLPPDYGDACLRLLELCRHVDGILFVGWNHNDWHLSAELGARLCAIQLRPMLLGIHSLTISGTIVKMLPGARRFVFGSGHNDPLPPTAESLEILASRPHLCLTLSHPLPALRHLCLVLPCWSDEDFHQTLISASFLSQLQSLSIRGDIPPAEMLEQLVQLKTLIVGELPRKPVSFPSSLRHFGYHAWVMAMDAVSTELAIDPLRALPELQLVTVTREFEPHVRAALEKMCRDKGLGFETYETFQCFEQPIHIDWI</sequence>
<reference evidence="1" key="1">
    <citation type="submission" date="2021-02" db="EMBL/GenBank/DDBJ databases">
        <authorList>
            <consortium name="DOE Joint Genome Institute"/>
            <person name="Ahrendt S."/>
            <person name="Looney B.P."/>
            <person name="Miyauchi S."/>
            <person name="Morin E."/>
            <person name="Drula E."/>
            <person name="Courty P.E."/>
            <person name="Chicoki N."/>
            <person name="Fauchery L."/>
            <person name="Kohler A."/>
            <person name="Kuo A."/>
            <person name="Labutti K."/>
            <person name="Pangilinan J."/>
            <person name="Lipzen A."/>
            <person name="Riley R."/>
            <person name="Andreopoulos W."/>
            <person name="He G."/>
            <person name="Johnson J."/>
            <person name="Barry K.W."/>
            <person name="Grigoriev I.V."/>
            <person name="Nagy L."/>
            <person name="Hibbett D."/>
            <person name="Henrissat B."/>
            <person name="Matheny P.B."/>
            <person name="Labbe J."/>
            <person name="Martin F."/>
        </authorList>
    </citation>
    <scope>NUCLEOTIDE SEQUENCE</scope>
    <source>
        <strain evidence="1">FP105234-sp</strain>
    </source>
</reference>
<accession>A0ACB8S6P5</accession>